<keyword evidence="1 2" id="KW-0378">Hydrolase</keyword>
<gene>
    <name evidence="4" type="ORF">UU29_C0008G0070</name>
</gene>
<evidence type="ECO:0000256" key="1">
    <source>
        <dbReference type="ARBA" id="ARBA00022801"/>
    </source>
</evidence>
<sequence>MKIKKELSAGGVLFKEVDGEYYVAVIHRSKQNDWTLPKGHVEPGESLEDTALREVEEETNNKAVVLKKIGSFSYSVEDKEKDITYKRTVHWFLMKSKGDNSHKLNFETDQVRWLKVDEDFSFMNYANDKSILGQGIKLINNL</sequence>
<proteinExistence type="inferred from homology"/>
<dbReference type="GO" id="GO:0006754">
    <property type="term" value="P:ATP biosynthetic process"/>
    <property type="evidence" value="ECO:0007669"/>
    <property type="project" value="TreeGrafter"/>
</dbReference>
<evidence type="ECO:0000313" key="4">
    <source>
        <dbReference type="EMBL" id="KKR82961.1"/>
    </source>
</evidence>
<evidence type="ECO:0000313" key="5">
    <source>
        <dbReference type="Proteomes" id="UP000034601"/>
    </source>
</evidence>
<dbReference type="PROSITE" id="PS51462">
    <property type="entry name" value="NUDIX"/>
    <property type="match status" value="1"/>
</dbReference>
<dbReference type="InterPro" id="IPR020084">
    <property type="entry name" value="NUDIX_hydrolase_CS"/>
</dbReference>
<dbReference type="PRINTS" id="PR00502">
    <property type="entry name" value="NUDIXFAMILY"/>
</dbReference>
<evidence type="ECO:0000259" key="3">
    <source>
        <dbReference type="PROSITE" id="PS51462"/>
    </source>
</evidence>
<dbReference type="PANTHER" id="PTHR21340:SF0">
    <property type="entry name" value="BIS(5'-NUCLEOSYL)-TETRAPHOSPHATASE [ASYMMETRICAL]"/>
    <property type="match status" value="1"/>
</dbReference>
<dbReference type="InterPro" id="IPR015797">
    <property type="entry name" value="NUDIX_hydrolase-like_dom_sf"/>
</dbReference>
<reference evidence="4 5" key="1">
    <citation type="journal article" date="2015" name="Nature">
        <title>rRNA introns, odd ribosomes, and small enigmatic genomes across a large radiation of phyla.</title>
        <authorList>
            <person name="Brown C.T."/>
            <person name="Hug L.A."/>
            <person name="Thomas B.C."/>
            <person name="Sharon I."/>
            <person name="Castelle C.J."/>
            <person name="Singh A."/>
            <person name="Wilkins M.J."/>
            <person name="Williams K.H."/>
            <person name="Banfield J.F."/>
        </authorList>
    </citation>
    <scope>NUCLEOTIDE SEQUENCE [LARGE SCALE GENOMIC DNA]</scope>
</reference>
<dbReference type="Pfam" id="PF00293">
    <property type="entry name" value="NUDIX"/>
    <property type="match status" value="1"/>
</dbReference>
<dbReference type="EMBL" id="LCAB01000008">
    <property type="protein sequence ID" value="KKR82961.1"/>
    <property type="molecule type" value="Genomic_DNA"/>
</dbReference>
<dbReference type="GO" id="GO:0006167">
    <property type="term" value="P:AMP biosynthetic process"/>
    <property type="evidence" value="ECO:0007669"/>
    <property type="project" value="TreeGrafter"/>
</dbReference>
<dbReference type="PROSITE" id="PS00893">
    <property type="entry name" value="NUDIX_BOX"/>
    <property type="match status" value="1"/>
</dbReference>
<dbReference type="GO" id="GO:0004081">
    <property type="term" value="F:bis(5'-nucleosyl)-tetraphosphatase (asymmetrical) activity"/>
    <property type="evidence" value="ECO:0007669"/>
    <property type="project" value="TreeGrafter"/>
</dbReference>
<dbReference type="Proteomes" id="UP000034601">
    <property type="component" value="Unassembled WGS sequence"/>
</dbReference>
<comment type="similarity">
    <text evidence="2">Belongs to the Nudix hydrolase family.</text>
</comment>
<feature type="domain" description="Nudix hydrolase" evidence="3">
    <location>
        <begin position="4"/>
        <end position="138"/>
    </location>
</feature>
<comment type="caution">
    <text evidence="4">The sequence shown here is derived from an EMBL/GenBank/DDBJ whole genome shotgun (WGS) entry which is preliminary data.</text>
</comment>
<protein>
    <submittedName>
        <fullName evidence="4">Nudix family hydrolase</fullName>
    </submittedName>
</protein>
<dbReference type="SUPFAM" id="SSF55811">
    <property type="entry name" value="Nudix"/>
    <property type="match status" value="1"/>
</dbReference>
<dbReference type="CDD" id="cd03673">
    <property type="entry name" value="NUDIX_Ap6A_hydrolase"/>
    <property type="match status" value="1"/>
</dbReference>
<organism evidence="4 5">
    <name type="scientific">Candidatus Daviesbacteria bacterium GW2011_GWA2_40_9</name>
    <dbReference type="NCBI Taxonomy" id="1618424"/>
    <lineage>
        <taxon>Bacteria</taxon>
        <taxon>Candidatus Daviesiibacteriota</taxon>
    </lineage>
</organism>
<dbReference type="InterPro" id="IPR020476">
    <property type="entry name" value="Nudix_hydrolase"/>
</dbReference>
<dbReference type="PANTHER" id="PTHR21340">
    <property type="entry name" value="DIADENOSINE 5,5-P1,P4-TETRAPHOSPHATE PYROPHOSPHOHYDROLASE MUTT"/>
    <property type="match status" value="1"/>
</dbReference>
<dbReference type="InterPro" id="IPR000086">
    <property type="entry name" value="NUDIX_hydrolase_dom"/>
</dbReference>
<evidence type="ECO:0000256" key="2">
    <source>
        <dbReference type="RuleBase" id="RU003476"/>
    </source>
</evidence>
<dbReference type="Gene3D" id="3.90.79.10">
    <property type="entry name" value="Nucleoside Triphosphate Pyrophosphohydrolase"/>
    <property type="match status" value="1"/>
</dbReference>
<accession>A0A0G0U6X5</accession>
<dbReference type="InterPro" id="IPR051325">
    <property type="entry name" value="Nudix_hydrolase_domain"/>
</dbReference>
<dbReference type="AlphaFoldDB" id="A0A0G0U6X5"/>
<name>A0A0G0U6X5_9BACT</name>